<sequence>MVSPTLPMDNTPHSPATRHHPLPEVVIWRAIRRYKIRRLTKQIRIEDNWLFEVALNGQLAKYHWPRLMHTPATLERISQFLEDLGALRKNSSAHARILILGLLLAGLRPQAEAPQIHSLAYCMAQLCDQPDAVAHRAMFISLYPQVCHHVLREFNSILVEIRTAANHPPAPAQPRARPRHTAPSTGAAAATAAAAAGVIYAPIKSKRTLAPRTQLPLLTAFLTSILRYIWIIYIVTSN</sequence>
<keyword evidence="3" id="KW-1185">Reference proteome</keyword>
<dbReference type="GeneID" id="36516228"/>
<proteinExistence type="predicted"/>
<dbReference type="AlphaFoldDB" id="A0A2T0FIP8"/>
<keyword evidence="1" id="KW-0472">Membrane</keyword>
<organism evidence="2 3">
    <name type="scientific">Wickerhamiella sorbophila</name>
    <dbReference type="NCBI Taxonomy" id="45607"/>
    <lineage>
        <taxon>Eukaryota</taxon>
        <taxon>Fungi</taxon>
        <taxon>Dikarya</taxon>
        <taxon>Ascomycota</taxon>
        <taxon>Saccharomycotina</taxon>
        <taxon>Dipodascomycetes</taxon>
        <taxon>Dipodascales</taxon>
        <taxon>Trichomonascaceae</taxon>
        <taxon>Wickerhamiella</taxon>
    </lineage>
</organism>
<keyword evidence="1" id="KW-0812">Transmembrane</keyword>
<evidence type="ECO:0000256" key="1">
    <source>
        <dbReference type="SAM" id="Phobius"/>
    </source>
</evidence>
<keyword evidence="1" id="KW-1133">Transmembrane helix</keyword>
<feature type="transmembrane region" description="Helical" evidence="1">
    <location>
        <begin position="185"/>
        <end position="203"/>
    </location>
</feature>
<dbReference type="EMBL" id="NDIQ01000021">
    <property type="protein sequence ID" value="PRT54860.1"/>
    <property type="molecule type" value="Genomic_DNA"/>
</dbReference>
<dbReference type="Proteomes" id="UP000238350">
    <property type="component" value="Unassembled WGS sequence"/>
</dbReference>
<gene>
    <name evidence="2" type="ORF">B9G98_02480</name>
</gene>
<protein>
    <submittedName>
        <fullName evidence="2">Uncharacterized protein</fullName>
    </submittedName>
</protein>
<evidence type="ECO:0000313" key="2">
    <source>
        <dbReference type="EMBL" id="PRT54860.1"/>
    </source>
</evidence>
<accession>A0A2T0FIP8</accession>
<dbReference type="RefSeq" id="XP_024664805.1">
    <property type="nucleotide sequence ID" value="XM_024809037.1"/>
</dbReference>
<evidence type="ECO:0000313" key="3">
    <source>
        <dbReference type="Proteomes" id="UP000238350"/>
    </source>
</evidence>
<comment type="caution">
    <text evidence="2">The sequence shown here is derived from an EMBL/GenBank/DDBJ whole genome shotgun (WGS) entry which is preliminary data.</text>
</comment>
<feature type="transmembrane region" description="Helical" evidence="1">
    <location>
        <begin position="215"/>
        <end position="235"/>
    </location>
</feature>
<name>A0A2T0FIP8_9ASCO</name>
<reference evidence="2 3" key="1">
    <citation type="submission" date="2017-04" db="EMBL/GenBank/DDBJ databases">
        <title>Genome sequencing of [Candida] sorbophila.</title>
        <authorList>
            <person name="Ahn J.O."/>
        </authorList>
    </citation>
    <scope>NUCLEOTIDE SEQUENCE [LARGE SCALE GENOMIC DNA]</scope>
    <source>
        <strain evidence="2 3">DS02</strain>
    </source>
</reference>